<dbReference type="Pfam" id="PF01636">
    <property type="entry name" value="APH"/>
    <property type="match status" value="1"/>
</dbReference>
<gene>
    <name evidence="2" type="ORF">B0I29_117264</name>
</gene>
<protein>
    <submittedName>
        <fullName evidence="2">Phosphotransferase family enzyme</fullName>
    </submittedName>
</protein>
<proteinExistence type="predicted"/>
<dbReference type="InterPro" id="IPR011009">
    <property type="entry name" value="Kinase-like_dom_sf"/>
</dbReference>
<dbReference type="AlphaFoldDB" id="A0A327ZBW0"/>
<evidence type="ECO:0000313" key="2">
    <source>
        <dbReference type="EMBL" id="RAK29938.1"/>
    </source>
</evidence>
<dbReference type="OrthoDB" id="236897at2"/>
<dbReference type="SUPFAM" id="SSF56112">
    <property type="entry name" value="Protein kinase-like (PK-like)"/>
    <property type="match status" value="1"/>
</dbReference>
<dbReference type="EMBL" id="QLMJ01000017">
    <property type="protein sequence ID" value="RAK29938.1"/>
    <property type="molecule type" value="Genomic_DNA"/>
</dbReference>
<feature type="domain" description="Aminoglycoside phosphotransferase" evidence="1">
    <location>
        <begin position="110"/>
        <end position="180"/>
    </location>
</feature>
<comment type="caution">
    <text evidence="2">The sequence shown here is derived from an EMBL/GenBank/DDBJ whole genome shotgun (WGS) entry which is preliminary data.</text>
</comment>
<keyword evidence="2" id="KW-0808">Transferase</keyword>
<dbReference type="RefSeq" id="WP_111652879.1">
    <property type="nucleotide sequence ID" value="NZ_JACHWI010000008.1"/>
</dbReference>
<name>A0A327ZBW0_9ACTN</name>
<dbReference type="InterPro" id="IPR002575">
    <property type="entry name" value="Aminoglycoside_PTrfase"/>
</dbReference>
<dbReference type="GO" id="GO:0016740">
    <property type="term" value="F:transferase activity"/>
    <property type="evidence" value="ECO:0007669"/>
    <property type="project" value="UniProtKB-KW"/>
</dbReference>
<reference evidence="2 3" key="1">
    <citation type="submission" date="2018-06" db="EMBL/GenBank/DDBJ databases">
        <title>Genomic Encyclopedia of Type Strains, Phase III (KMG-III): the genomes of soil and plant-associated and newly described type strains.</title>
        <authorList>
            <person name="Whitman W."/>
        </authorList>
    </citation>
    <scope>NUCLEOTIDE SEQUENCE [LARGE SCALE GENOMIC DNA]</scope>
    <source>
        <strain evidence="2 3">CGMCC 4.7090</strain>
    </source>
</reference>
<dbReference type="Proteomes" id="UP000249341">
    <property type="component" value="Unassembled WGS sequence"/>
</dbReference>
<evidence type="ECO:0000313" key="3">
    <source>
        <dbReference type="Proteomes" id="UP000249341"/>
    </source>
</evidence>
<evidence type="ECO:0000259" key="1">
    <source>
        <dbReference type="Pfam" id="PF01636"/>
    </source>
</evidence>
<sequence length="257" mass="28229">MSEEVLPGGNTVGAVRIGDVVHKRASPWTPTVHALLRHLERAGFEGAPRALGFDEQGREMLTYLPGEVIGSRIPWPEWAFTDRTLVQVGQWLRRLHDATADFSPPEDQRWFALGPMRPGMVVGHQDAAPYNAVVNADGLVGFFDWDTAGPSTRELDLAFSALSWVPLYTRGAARHFGFDAFDDRSRRLHLLLDAYGYQGDRLAFRGVVVERARRHAAALRRMADAGDPVGIALLPVAANMEQSAAEVAALPDGFFTA</sequence>
<organism evidence="2 3">
    <name type="scientific">Actinoplanes lutulentus</name>
    <dbReference type="NCBI Taxonomy" id="1287878"/>
    <lineage>
        <taxon>Bacteria</taxon>
        <taxon>Bacillati</taxon>
        <taxon>Actinomycetota</taxon>
        <taxon>Actinomycetes</taxon>
        <taxon>Micromonosporales</taxon>
        <taxon>Micromonosporaceae</taxon>
        <taxon>Actinoplanes</taxon>
    </lineage>
</organism>
<dbReference type="Gene3D" id="3.90.1200.10">
    <property type="match status" value="1"/>
</dbReference>
<keyword evidence="3" id="KW-1185">Reference proteome</keyword>
<accession>A0A327ZBW0</accession>